<accession>A0A5S5DZK3</accession>
<feature type="signal peptide" evidence="1">
    <location>
        <begin position="1"/>
        <end position="21"/>
    </location>
</feature>
<sequence>MKTPTLLIAMFFGFLSTSLIAQEITWFDINWQITTKDKGEYYRPKPKKVENGYWLTDYYKSGQKQMEGFSTIDSPFKEEFDGLVTYYHPNGNIFHQVNYKNGKLDGFRKIYYESGELKEEGQYTESKREGVWKTYYKNGKIESRGKYRDGEKVGIWKTFYKNVY</sequence>
<evidence type="ECO:0000256" key="1">
    <source>
        <dbReference type="SAM" id="SignalP"/>
    </source>
</evidence>
<comment type="caution">
    <text evidence="2">The sequence shown here is derived from an EMBL/GenBank/DDBJ whole genome shotgun (WGS) entry which is preliminary data.</text>
</comment>
<dbReference type="Gene3D" id="2.20.110.10">
    <property type="entry name" value="Histone H3 K4-specific methyltransferase SET7/9 N-terminal domain"/>
    <property type="match status" value="2"/>
</dbReference>
<gene>
    <name evidence="2" type="ORF">C7447_1011063</name>
</gene>
<dbReference type="OrthoDB" id="7342920at2"/>
<evidence type="ECO:0000313" key="3">
    <source>
        <dbReference type="Proteomes" id="UP000323136"/>
    </source>
</evidence>
<proteinExistence type="predicted"/>
<dbReference type="EMBL" id="VNIA01000001">
    <property type="protein sequence ID" value="TYQ00447.1"/>
    <property type="molecule type" value="Genomic_DNA"/>
</dbReference>
<dbReference type="Pfam" id="PF07661">
    <property type="entry name" value="MORN_2"/>
    <property type="match status" value="3"/>
</dbReference>
<dbReference type="RefSeq" id="WP_148869420.1">
    <property type="nucleotide sequence ID" value="NZ_VNIA01000001.1"/>
</dbReference>
<feature type="chain" id="PRO_5024436481" evidence="1">
    <location>
        <begin position="22"/>
        <end position="164"/>
    </location>
</feature>
<protein>
    <submittedName>
        <fullName evidence="2">MORN repeat protein</fullName>
    </submittedName>
</protein>
<dbReference type="InterPro" id="IPR011652">
    <property type="entry name" value="MORN_2"/>
</dbReference>
<keyword evidence="1" id="KW-0732">Signal</keyword>
<keyword evidence="3" id="KW-1185">Reference proteome</keyword>
<dbReference type="AlphaFoldDB" id="A0A5S5DZK3"/>
<reference evidence="2 3" key="1">
    <citation type="submission" date="2019-07" db="EMBL/GenBank/DDBJ databases">
        <title>Genomic Encyclopedia of Type Strains, Phase IV (KMG-IV): sequencing the most valuable type-strain genomes for metagenomic binning, comparative biology and taxonomic classification.</title>
        <authorList>
            <person name="Goeker M."/>
        </authorList>
    </citation>
    <scope>NUCLEOTIDE SEQUENCE [LARGE SCALE GENOMIC DNA]</scope>
    <source>
        <strain evidence="2 3">DSM 18961</strain>
    </source>
</reference>
<organism evidence="2 3">
    <name type="scientific">Tenacibaculum adriaticum</name>
    <dbReference type="NCBI Taxonomy" id="413713"/>
    <lineage>
        <taxon>Bacteria</taxon>
        <taxon>Pseudomonadati</taxon>
        <taxon>Bacteroidota</taxon>
        <taxon>Flavobacteriia</taxon>
        <taxon>Flavobacteriales</taxon>
        <taxon>Flavobacteriaceae</taxon>
        <taxon>Tenacibaculum</taxon>
    </lineage>
</organism>
<dbReference type="Proteomes" id="UP000323136">
    <property type="component" value="Unassembled WGS sequence"/>
</dbReference>
<dbReference type="SUPFAM" id="SSF82185">
    <property type="entry name" value="Histone H3 K4-specific methyltransferase SET7/9 N-terminal domain"/>
    <property type="match status" value="1"/>
</dbReference>
<evidence type="ECO:0000313" key="2">
    <source>
        <dbReference type="EMBL" id="TYQ00447.1"/>
    </source>
</evidence>
<name>A0A5S5DZK3_9FLAO</name>